<dbReference type="PANTHER" id="PTHR39677:SF4">
    <property type="entry name" value="RIBONUCLEASE VAPC6"/>
    <property type="match status" value="1"/>
</dbReference>
<dbReference type="GeneID" id="58919501"/>
<dbReference type="PANTHER" id="PTHR39677">
    <property type="entry name" value="RIBONUCLEASE VAPC6"/>
    <property type="match status" value="1"/>
</dbReference>
<evidence type="ECO:0000313" key="3">
    <source>
        <dbReference type="Proteomes" id="UP000516304"/>
    </source>
</evidence>
<gene>
    <name evidence="2" type="ORF">TIRI35C_1759</name>
</gene>
<dbReference type="RefSeq" id="WP_188202556.1">
    <property type="nucleotide sequence ID" value="NZ_LR881183.1"/>
</dbReference>
<sequence>MVPPVSSFSSVLIEGLKGNPLAISLFEELLKSDLIPVINDIVFSEFIFHYIALKTGVSPFTVKKQGKINNVVLPEEPKDFIEQFHVLPTDDEVLELSYELMRRHNLLSNDAIILATCIVFEVSNLGTLDNDLKNAGEKEGLNVLP</sequence>
<dbReference type="CDD" id="cd18677">
    <property type="entry name" value="PIN_MjVapC2-VapC6_like"/>
    <property type="match status" value="1"/>
</dbReference>
<dbReference type="SUPFAM" id="SSF88723">
    <property type="entry name" value="PIN domain-like"/>
    <property type="match status" value="1"/>
</dbReference>
<dbReference type="Pfam" id="PF01850">
    <property type="entry name" value="PIN"/>
    <property type="match status" value="1"/>
</dbReference>
<proteinExistence type="predicted"/>
<reference evidence="2 3" key="1">
    <citation type="submission" date="2020-09" db="EMBL/GenBank/DDBJ databases">
        <authorList>
            <person name="Courtine D."/>
        </authorList>
    </citation>
    <scope>NUCLEOTIDE SEQUENCE [LARGE SCALE GENOMIC DNA]</scope>
    <source>
        <strain evidence="2 3">IRI35c</strain>
    </source>
</reference>
<keyword evidence="3" id="KW-1185">Reference proteome</keyword>
<name>A0A7G2DBG6_9EURY</name>
<evidence type="ECO:0000313" key="2">
    <source>
        <dbReference type="EMBL" id="CAD5244913.1"/>
    </source>
</evidence>
<dbReference type="Proteomes" id="UP000516304">
    <property type="component" value="Chromosome TIRI35C"/>
</dbReference>
<dbReference type="KEGG" id="tcq:TIRI35C_1759"/>
<accession>A0A7G2DBG6</accession>
<organism evidence="2 3">
    <name type="scientific">Thermococcus camini</name>
    <dbReference type="NCBI Taxonomy" id="2016373"/>
    <lineage>
        <taxon>Archaea</taxon>
        <taxon>Methanobacteriati</taxon>
        <taxon>Methanobacteriota</taxon>
        <taxon>Thermococci</taxon>
        <taxon>Thermococcales</taxon>
        <taxon>Thermococcaceae</taxon>
        <taxon>Thermococcus</taxon>
    </lineage>
</organism>
<dbReference type="InterPro" id="IPR029060">
    <property type="entry name" value="PIN-like_dom_sf"/>
</dbReference>
<dbReference type="InterPro" id="IPR002716">
    <property type="entry name" value="PIN_dom"/>
</dbReference>
<feature type="domain" description="PIN" evidence="1">
    <location>
        <begin position="9"/>
        <end position="137"/>
    </location>
</feature>
<protein>
    <submittedName>
        <fullName evidence="2">PIN domain protein (Modular protein)</fullName>
    </submittedName>
</protein>
<dbReference type="Gene3D" id="3.40.50.1010">
    <property type="entry name" value="5'-nuclease"/>
    <property type="match status" value="1"/>
</dbReference>
<dbReference type="AlphaFoldDB" id="A0A7G2DBG6"/>
<dbReference type="EMBL" id="LR881183">
    <property type="protein sequence ID" value="CAD5244913.1"/>
    <property type="molecule type" value="Genomic_DNA"/>
</dbReference>
<evidence type="ECO:0000259" key="1">
    <source>
        <dbReference type="Pfam" id="PF01850"/>
    </source>
</evidence>